<dbReference type="EMBL" id="KE346362">
    <property type="protein sequence ID" value="KJE91480.1"/>
    <property type="molecule type" value="Genomic_DNA"/>
</dbReference>
<dbReference type="SMART" id="SM01102">
    <property type="entry name" value="CRM1_C"/>
    <property type="match status" value="1"/>
</dbReference>
<dbReference type="InterPro" id="IPR016024">
    <property type="entry name" value="ARM-type_fold"/>
</dbReference>
<dbReference type="PhylomeDB" id="A0A0D2WLK9"/>
<evidence type="ECO:0000256" key="1">
    <source>
        <dbReference type="ARBA" id="ARBA00004123"/>
    </source>
</evidence>
<evidence type="ECO:0000256" key="2">
    <source>
        <dbReference type="ARBA" id="ARBA00009466"/>
    </source>
</evidence>
<dbReference type="PANTHER" id="PTHR11223">
    <property type="entry name" value="EXPORTIN 1/5"/>
    <property type="match status" value="1"/>
</dbReference>
<dbReference type="Pfam" id="PF18777">
    <property type="entry name" value="CRM1_repeat"/>
    <property type="match status" value="1"/>
</dbReference>
<name>A0A0D2WLK9_CAPO3</name>
<comment type="subcellular location">
    <subcellularLocation>
        <location evidence="1">Nucleus</location>
    </subcellularLocation>
</comment>
<dbReference type="Pfam" id="PF18787">
    <property type="entry name" value="CRM1_repeat_3"/>
    <property type="match status" value="1"/>
</dbReference>
<evidence type="ECO:0000313" key="11">
    <source>
        <dbReference type="Proteomes" id="UP000008743"/>
    </source>
</evidence>
<dbReference type="InterPro" id="IPR011989">
    <property type="entry name" value="ARM-like"/>
</dbReference>
<feature type="domain" description="Importin N-terminal" evidence="9">
    <location>
        <begin position="44"/>
        <end position="110"/>
    </location>
</feature>
<sequence length="1406" mass="159519">MNIDQYLESGRAVLFNFDDKFDVASFDRIVDQATQSVTPYFQAAQQLVTEFVENPDSWTRVDAILSFSVNPISKFYGLNALRSMIKTRWKVLPREQCENIKKFMIDFVTKCSIDDAALIESRLYRTKLDETLVAIVKHEWPAHWPNFIEEIVGASRTNLAMCENNMIILKLLSEEVFDYSSGQITLAKAKQLKQQMCEQFTTIFELCQLVLVEANKASLIEATLGTLQSFLSWIPIGYIFETELISILLNTYFPNPLYRNLTLKCLSEIGSLDTGNQYEMTFVNMYSGVLTVILETLTPELDISEAYMNSDDDERKFVQDVALFLSSFFRQHSKVLEARPEMHELLLAGMFLVARISDVEETELFKVCLEFWNWLSHSLYVESPFGFTGGALMLNGGGFGRQGSPRRELYTQLLSRVRTIMITRMAKPEEVLIVQNDEGDYVRELTKDTDSINIYKSARETLVYLTHLDCSDTEVIMSQRLSAQVHDAGFSPELLNTLCWAIGSISGAMSEEDEKRFLVTVIRELLGLCEFKRGKENKAVIASNIMYIVGQYPRFLRAHWKFLKTVVQKLFEFMHELHEGVQDMACDTFIKIAQKCRKHFVTLQAGEETPYIDKLLAEMNLHINDLQEGQVQTFFEAVGYMIASPLDPQTRDRLIERFMLMPNNHWIEIVARVSSDISALSEPPLISQLLHVLRLNNRACLAIGHTFVSQLGKIYLDLLNIYKAVSDIINSHLRQSGDVVLTYASVNSLVKVRRESLRLIETWVARTEDPLAVRDSFVPHLLELVFLDYQQCEPSAREPEVLRLLTTIVKQVQGEMCPVILDIFPLVFECTLDMINKELTLYPELRVAFFNLLQQICEHCYPALFQIPEDQFRVVMDSLTWAMQHTMRDVADTGLLTLKDFLERVATLNDPNIVQGFFRSYYLLLLQHLFACLTNSLHAASFKMHATVLSVMFRLVFSGVIQAPLFNPAEYPEMDNPTFVKQFMQVKLQEAFPHLKLQEAFPHLAPLQIEVTVLSLSALYGDASAFKSALRDFLVQIKAFANEEDLFLEETEAMQQLEQLKKKEEQTAVLGILKPGERDDMLDMNQFEDHTLEIPSLLTFEELLRAPPLTPSSSCTEPATVRTVKPNKAYSPQDAAQRATQHEREAREQEKAQVAPLMEEYKRAMRTYEDKIEPFMNQQDQLKSTIAADQTRLAELEADDSAAALVADVRAQLHANQQRLAKVNATVKQMVAAKPKRPDVRHVRALAASKAAAAAPALQSVATMAVEQDDSDDECEEDGIPPSPMQVTSAAPARSRKRIYERDSDDEAAPSFETAQSGGSDENVTYSLSSRSLERLKEPRLATRSSSRLILPPGMTLSRANTSGVSSWLTNDMAAMQLVSTDENVSSTPKTDRRKRLALSDLSNSN</sequence>
<dbReference type="InterPro" id="IPR041235">
    <property type="entry name" value="Exp1_repeat_2"/>
</dbReference>
<dbReference type="Proteomes" id="UP000008743">
    <property type="component" value="Unassembled WGS sequence"/>
</dbReference>
<evidence type="ECO:0000256" key="6">
    <source>
        <dbReference type="ARBA" id="ARBA00023242"/>
    </source>
</evidence>
<feature type="region of interest" description="Disordered" evidence="8">
    <location>
        <begin position="1263"/>
        <end position="1324"/>
    </location>
</feature>
<accession>A0A0D2WLK9</accession>
<dbReference type="eggNOG" id="KOG2020">
    <property type="taxonomic scope" value="Eukaryota"/>
</dbReference>
<evidence type="ECO:0000256" key="4">
    <source>
        <dbReference type="ARBA" id="ARBA00022816"/>
    </source>
</evidence>
<keyword evidence="5" id="KW-0653">Protein transport</keyword>
<dbReference type="InterPro" id="IPR040485">
    <property type="entry name" value="XPO1_repeat_3"/>
</dbReference>
<protein>
    <recommendedName>
        <fullName evidence="7">Exportin-1</fullName>
    </recommendedName>
</protein>
<dbReference type="STRING" id="595528.A0A0D2WLK9"/>
<dbReference type="FunFam" id="1.25.10.10:FF:001255">
    <property type="entry name" value="Exportin 1"/>
    <property type="match status" value="1"/>
</dbReference>
<dbReference type="SMART" id="SM00913">
    <property type="entry name" value="IBN_N"/>
    <property type="match status" value="1"/>
</dbReference>
<dbReference type="PROSITE" id="PS50166">
    <property type="entry name" value="IMPORTIN_B_NT"/>
    <property type="match status" value="1"/>
</dbReference>
<dbReference type="PANTHER" id="PTHR11223:SF2">
    <property type="entry name" value="EXPORTIN-1"/>
    <property type="match status" value="1"/>
</dbReference>
<keyword evidence="11" id="KW-1185">Reference proteome</keyword>
<feature type="compositionally biased region" description="Basic and acidic residues" evidence="8">
    <location>
        <begin position="1140"/>
        <end position="1151"/>
    </location>
</feature>
<feature type="compositionally biased region" description="Polar residues" evidence="8">
    <location>
        <begin position="1313"/>
        <end position="1324"/>
    </location>
</feature>
<evidence type="ECO:0000256" key="7">
    <source>
        <dbReference type="ARBA" id="ARBA00073514"/>
    </source>
</evidence>
<dbReference type="Pfam" id="PF18784">
    <property type="entry name" value="CRM1_repeat_2"/>
    <property type="match status" value="1"/>
</dbReference>
<dbReference type="GO" id="GO:0031267">
    <property type="term" value="F:small GTPase binding"/>
    <property type="evidence" value="ECO:0007669"/>
    <property type="project" value="InterPro"/>
</dbReference>
<dbReference type="InterPro" id="IPR001494">
    <property type="entry name" value="Importin-beta_N"/>
</dbReference>
<proteinExistence type="inferred from homology"/>
<evidence type="ECO:0000256" key="3">
    <source>
        <dbReference type="ARBA" id="ARBA00022448"/>
    </source>
</evidence>
<feature type="region of interest" description="Disordered" evidence="8">
    <location>
        <begin position="1381"/>
        <end position="1406"/>
    </location>
</feature>
<dbReference type="GO" id="GO:0005737">
    <property type="term" value="C:cytoplasm"/>
    <property type="evidence" value="ECO:0007669"/>
    <property type="project" value="TreeGrafter"/>
</dbReference>
<evidence type="ECO:0000313" key="10">
    <source>
        <dbReference type="EMBL" id="KJE91480.1"/>
    </source>
</evidence>
<dbReference type="InterPro" id="IPR045065">
    <property type="entry name" value="XPO1/5"/>
</dbReference>
<feature type="region of interest" description="Disordered" evidence="8">
    <location>
        <begin position="1127"/>
        <end position="1153"/>
    </location>
</feature>
<keyword evidence="4" id="KW-0509">mRNA transport</keyword>
<dbReference type="Pfam" id="PF08389">
    <property type="entry name" value="Xpo1"/>
    <property type="match status" value="1"/>
</dbReference>
<keyword evidence="3" id="KW-0813">Transport</keyword>
<feature type="compositionally biased region" description="Acidic residues" evidence="8">
    <location>
        <begin position="1267"/>
        <end position="1279"/>
    </location>
</feature>
<dbReference type="Pfam" id="PF08767">
    <property type="entry name" value="CRM1_C"/>
    <property type="match status" value="1"/>
</dbReference>
<dbReference type="OrthoDB" id="27218at2759"/>
<evidence type="ECO:0000256" key="5">
    <source>
        <dbReference type="ARBA" id="ARBA00022927"/>
    </source>
</evidence>
<dbReference type="Gene3D" id="1.25.10.10">
    <property type="entry name" value="Leucine-rich Repeat Variant"/>
    <property type="match status" value="1"/>
</dbReference>
<dbReference type="InterPro" id="IPR041123">
    <property type="entry name" value="CRM1_repeat"/>
</dbReference>
<dbReference type="GO" id="GO:0000055">
    <property type="term" value="P:ribosomal large subunit export from nucleus"/>
    <property type="evidence" value="ECO:0007669"/>
    <property type="project" value="TreeGrafter"/>
</dbReference>
<dbReference type="GO" id="GO:0000056">
    <property type="term" value="P:ribosomal small subunit export from nucleus"/>
    <property type="evidence" value="ECO:0007669"/>
    <property type="project" value="TreeGrafter"/>
</dbReference>
<organism evidence="10 11">
    <name type="scientific">Capsaspora owczarzaki (strain ATCC 30864)</name>
    <dbReference type="NCBI Taxonomy" id="595528"/>
    <lineage>
        <taxon>Eukaryota</taxon>
        <taxon>Filasterea</taxon>
        <taxon>Capsaspora</taxon>
    </lineage>
</organism>
<dbReference type="InterPro" id="IPR014877">
    <property type="entry name" value="XPO1_C_dom"/>
</dbReference>
<dbReference type="InterPro" id="IPR013598">
    <property type="entry name" value="Exportin-1/Importin-b-like"/>
</dbReference>
<reference evidence="11" key="1">
    <citation type="submission" date="2011-02" db="EMBL/GenBank/DDBJ databases">
        <title>The Genome Sequence of Capsaspora owczarzaki ATCC 30864.</title>
        <authorList>
            <person name="Russ C."/>
            <person name="Cuomo C."/>
            <person name="Burger G."/>
            <person name="Gray M.W."/>
            <person name="Holland P.W.H."/>
            <person name="King N."/>
            <person name="Lang F.B.F."/>
            <person name="Roger A.J."/>
            <person name="Ruiz-Trillo I."/>
            <person name="Young S.K."/>
            <person name="Zeng Q."/>
            <person name="Gargeya S."/>
            <person name="Alvarado L."/>
            <person name="Berlin A."/>
            <person name="Chapman S.B."/>
            <person name="Chen Z."/>
            <person name="Freedman E."/>
            <person name="Gellesch M."/>
            <person name="Goldberg J."/>
            <person name="Griggs A."/>
            <person name="Gujja S."/>
            <person name="Heilman E."/>
            <person name="Heiman D."/>
            <person name="Howarth C."/>
            <person name="Mehta T."/>
            <person name="Neiman D."/>
            <person name="Pearson M."/>
            <person name="Roberts A."/>
            <person name="Saif S."/>
            <person name="Shea T."/>
            <person name="Shenoy N."/>
            <person name="Sisk P."/>
            <person name="Stolte C."/>
            <person name="Sykes S."/>
            <person name="White J."/>
            <person name="Yandava C."/>
            <person name="Haas B."/>
            <person name="Nusbaum C."/>
            <person name="Birren B."/>
        </authorList>
    </citation>
    <scope>NUCLEOTIDE SEQUENCE</scope>
    <source>
        <strain evidence="11">ATCC 30864</strain>
    </source>
</reference>
<evidence type="ECO:0000259" key="9">
    <source>
        <dbReference type="PROSITE" id="PS50166"/>
    </source>
</evidence>
<dbReference type="GO" id="GO:0005634">
    <property type="term" value="C:nucleus"/>
    <property type="evidence" value="ECO:0007669"/>
    <property type="project" value="UniProtKB-SubCell"/>
</dbReference>
<comment type="similarity">
    <text evidence="2">Belongs to the exportin family.</text>
</comment>
<gene>
    <name evidence="10" type="ORF">CAOG_002609</name>
</gene>
<dbReference type="Pfam" id="PF03810">
    <property type="entry name" value="IBN_N"/>
    <property type="match status" value="1"/>
</dbReference>
<dbReference type="GO" id="GO:0051028">
    <property type="term" value="P:mRNA transport"/>
    <property type="evidence" value="ECO:0007669"/>
    <property type="project" value="UniProtKB-KW"/>
</dbReference>
<dbReference type="FunCoup" id="A0A0D2WLK9">
    <property type="interactions" value="958"/>
</dbReference>
<evidence type="ECO:0000256" key="8">
    <source>
        <dbReference type="SAM" id="MobiDB-lite"/>
    </source>
</evidence>
<keyword evidence="6" id="KW-0539">Nucleus</keyword>
<dbReference type="GO" id="GO:0006611">
    <property type="term" value="P:protein export from nucleus"/>
    <property type="evidence" value="ECO:0007669"/>
    <property type="project" value="InterPro"/>
</dbReference>
<dbReference type="InParanoid" id="A0A0D2WLK9"/>
<dbReference type="SUPFAM" id="SSF48371">
    <property type="entry name" value="ARM repeat"/>
    <property type="match status" value="1"/>
</dbReference>
<dbReference type="GO" id="GO:0005049">
    <property type="term" value="F:nuclear export signal receptor activity"/>
    <property type="evidence" value="ECO:0007669"/>
    <property type="project" value="InterPro"/>
</dbReference>